<dbReference type="SUPFAM" id="SSF51430">
    <property type="entry name" value="NAD(P)-linked oxidoreductase"/>
    <property type="match status" value="1"/>
</dbReference>
<name>A0AAV9HCJ8_9PEZI</name>
<dbReference type="EMBL" id="MU865080">
    <property type="protein sequence ID" value="KAK4458153.1"/>
    <property type="molecule type" value="Genomic_DNA"/>
</dbReference>
<dbReference type="GO" id="GO:0016491">
    <property type="term" value="F:oxidoreductase activity"/>
    <property type="evidence" value="ECO:0007669"/>
    <property type="project" value="UniProtKB-KW"/>
</dbReference>
<proteinExistence type="inferred from homology"/>
<keyword evidence="5" id="KW-1185">Reference proteome</keyword>
<reference evidence="4" key="2">
    <citation type="submission" date="2023-06" db="EMBL/GenBank/DDBJ databases">
        <authorList>
            <consortium name="Lawrence Berkeley National Laboratory"/>
            <person name="Mondo S.J."/>
            <person name="Hensen N."/>
            <person name="Bonometti L."/>
            <person name="Westerberg I."/>
            <person name="Brannstrom I.O."/>
            <person name="Guillou S."/>
            <person name="Cros-Aarteil S."/>
            <person name="Calhoun S."/>
            <person name="Haridas S."/>
            <person name="Kuo A."/>
            <person name="Pangilinan J."/>
            <person name="Riley R."/>
            <person name="Labutti K."/>
            <person name="Andreopoulos B."/>
            <person name="Lipzen A."/>
            <person name="Chen C."/>
            <person name="Yanf M."/>
            <person name="Daum C."/>
            <person name="Ng V."/>
            <person name="Clum A."/>
            <person name="Steindorff A."/>
            <person name="Ohm R."/>
            <person name="Martin F."/>
            <person name="Silar P."/>
            <person name="Natvig D."/>
            <person name="Lalanne C."/>
            <person name="Gautier V."/>
            <person name="Ament-Velasquez S.L."/>
            <person name="Kruys A."/>
            <person name="Hutchinson M.I."/>
            <person name="Powell A.J."/>
            <person name="Barry K."/>
            <person name="Miller A.N."/>
            <person name="Grigoriev I.V."/>
            <person name="Debuchy R."/>
            <person name="Gladieux P."/>
            <person name="Thoren M.H."/>
            <person name="Johannesson H."/>
        </authorList>
    </citation>
    <scope>NUCLEOTIDE SEQUENCE</scope>
    <source>
        <strain evidence="4">PSN324</strain>
    </source>
</reference>
<dbReference type="Pfam" id="PF00248">
    <property type="entry name" value="Aldo_ket_red"/>
    <property type="match status" value="1"/>
</dbReference>
<dbReference type="Proteomes" id="UP001321749">
    <property type="component" value="Unassembled WGS sequence"/>
</dbReference>
<accession>A0AAV9HCJ8</accession>
<comment type="similarity">
    <text evidence="2">Belongs to the aldo/keto reductase family. Aldo/keto reductase 2 subfamily.</text>
</comment>
<evidence type="ECO:0000313" key="5">
    <source>
        <dbReference type="Proteomes" id="UP001321749"/>
    </source>
</evidence>
<dbReference type="AlphaFoldDB" id="A0AAV9HCJ8"/>
<dbReference type="InterPro" id="IPR050523">
    <property type="entry name" value="AKR_Detox_Biosynth"/>
</dbReference>
<evidence type="ECO:0000256" key="2">
    <source>
        <dbReference type="ARBA" id="ARBA00038157"/>
    </source>
</evidence>
<protein>
    <submittedName>
        <fullName evidence="4">Aryl-alcohol dehydrogenase</fullName>
    </submittedName>
</protein>
<reference evidence="4" key="1">
    <citation type="journal article" date="2023" name="Mol. Phylogenet. Evol.">
        <title>Genome-scale phylogeny and comparative genomics of the fungal order Sordariales.</title>
        <authorList>
            <person name="Hensen N."/>
            <person name="Bonometti L."/>
            <person name="Westerberg I."/>
            <person name="Brannstrom I.O."/>
            <person name="Guillou S."/>
            <person name="Cros-Aarteil S."/>
            <person name="Calhoun S."/>
            <person name="Haridas S."/>
            <person name="Kuo A."/>
            <person name="Mondo S."/>
            <person name="Pangilinan J."/>
            <person name="Riley R."/>
            <person name="LaButti K."/>
            <person name="Andreopoulos B."/>
            <person name="Lipzen A."/>
            <person name="Chen C."/>
            <person name="Yan M."/>
            <person name="Daum C."/>
            <person name="Ng V."/>
            <person name="Clum A."/>
            <person name="Steindorff A."/>
            <person name="Ohm R.A."/>
            <person name="Martin F."/>
            <person name="Silar P."/>
            <person name="Natvig D.O."/>
            <person name="Lalanne C."/>
            <person name="Gautier V."/>
            <person name="Ament-Velasquez S.L."/>
            <person name="Kruys A."/>
            <person name="Hutchinson M.I."/>
            <person name="Powell A.J."/>
            <person name="Barry K."/>
            <person name="Miller A.N."/>
            <person name="Grigoriev I.V."/>
            <person name="Debuchy R."/>
            <person name="Gladieux P."/>
            <person name="Hiltunen Thoren M."/>
            <person name="Johannesson H."/>
        </authorList>
    </citation>
    <scope>NUCLEOTIDE SEQUENCE</scope>
    <source>
        <strain evidence="4">PSN324</strain>
    </source>
</reference>
<sequence length="400" mass="43913">MASSGPAQPTEPPTELGRLRVLSSTAGILVSPLALGGGNIGQAWNHFWGHQTKERSFELLDAYFDAGGNFIDTSNTYQDGQSETWIGEWMTRRRIRDRLVIATKYTSNVGQFDHENHSGAGGRTPVTLRGQTPNHGGNSRRSLHLSVRSSLRRLQTDYIDILYLHYWDYTTSVEEVVDSLHVLVQQGKVMYLGISDTPAWIVSAANTYARAHGKTPFSVYSGRWSLLVRDLEREVIPMARTFGMAIAPWGTLGGGQFQTRKTLEERAKLGEKVRAASSHGGGGGAQLDEISDALATVGKAHGVESVTCVALAYILRKASMLGVHKVFPIIGGRQVEQLRENLQALSIKLSEDDVTYLESVKKFEIGWPHDFIGEDPRVNGVVNSMTAQSAFLVFPDTVGK</sequence>
<dbReference type="PANTHER" id="PTHR43364:SF2">
    <property type="entry name" value="ARYL-ALCOHOL DEHYDROGENASE AAD10-RELATED"/>
    <property type="match status" value="1"/>
</dbReference>
<keyword evidence="1" id="KW-0560">Oxidoreductase</keyword>
<dbReference type="InterPro" id="IPR023210">
    <property type="entry name" value="NADP_OxRdtase_dom"/>
</dbReference>
<organism evidence="4 5">
    <name type="scientific">Cladorrhinum samala</name>
    <dbReference type="NCBI Taxonomy" id="585594"/>
    <lineage>
        <taxon>Eukaryota</taxon>
        <taxon>Fungi</taxon>
        <taxon>Dikarya</taxon>
        <taxon>Ascomycota</taxon>
        <taxon>Pezizomycotina</taxon>
        <taxon>Sordariomycetes</taxon>
        <taxon>Sordariomycetidae</taxon>
        <taxon>Sordariales</taxon>
        <taxon>Podosporaceae</taxon>
        <taxon>Cladorrhinum</taxon>
    </lineage>
</organism>
<evidence type="ECO:0000313" key="4">
    <source>
        <dbReference type="EMBL" id="KAK4458153.1"/>
    </source>
</evidence>
<feature type="domain" description="NADP-dependent oxidoreductase" evidence="3">
    <location>
        <begin position="32"/>
        <end position="360"/>
    </location>
</feature>
<evidence type="ECO:0000256" key="1">
    <source>
        <dbReference type="ARBA" id="ARBA00023002"/>
    </source>
</evidence>
<evidence type="ECO:0000259" key="3">
    <source>
        <dbReference type="Pfam" id="PF00248"/>
    </source>
</evidence>
<dbReference type="PANTHER" id="PTHR43364">
    <property type="entry name" value="NADH-SPECIFIC METHYLGLYOXAL REDUCTASE-RELATED"/>
    <property type="match status" value="1"/>
</dbReference>
<dbReference type="Gene3D" id="3.20.20.100">
    <property type="entry name" value="NADP-dependent oxidoreductase domain"/>
    <property type="match status" value="1"/>
</dbReference>
<dbReference type="InterPro" id="IPR036812">
    <property type="entry name" value="NAD(P)_OxRdtase_dom_sf"/>
</dbReference>
<gene>
    <name evidence="4" type="ORF">QBC42DRAFT_255611</name>
</gene>
<comment type="caution">
    <text evidence="4">The sequence shown here is derived from an EMBL/GenBank/DDBJ whole genome shotgun (WGS) entry which is preliminary data.</text>
</comment>